<evidence type="ECO:0000313" key="12">
    <source>
        <dbReference type="Proteomes" id="UP000009374"/>
    </source>
</evidence>
<dbReference type="PANTHER" id="PTHR34182:SF1">
    <property type="entry name" value="PROTEIN-EXPORT MEMBRANE PROTEIN SECG"/>
    <property type="match status" value="1"/>
</dbReference>
<dbReference type="PANTHER" id="PTHR34182">
    <property type="entry name" value="PROTEIN-EXPORT MEMBRANE PROTEIN SECG"/>
    <property type="match status" value="1"/>
</dbReference>
<comment type="function">
    <text evidence="10">Involved in protein export. Participates in an early event of protein translocation.</text>
</comment>
<sequence length="110" mass="11023">MTILITVIHVMTCLLIIAAVLLQSGKGAETGVMLGGSSQSMFGAQGATPFLSKLTVVLATVFMVTSLSLALIKQNSVGPSLLLNAPVKALPAPSSAPAPATVPAPSAKKP</sequence>
<dbReference type="GO" id="GO:0015450">
    <property type="term" value="F:protein-transporting ATPase activity"/>
    <property type="evidence" value="ECO:0007669"/>
    <property type="project" value="UniProtKB-UniRule"/>
</dbReference>
<dbReference type="NCBIfam" id="TIGR00810">
    <property type="entry name" value="secG"/>
    <property type="match status" value="1"/>
</dbReference>
<dbReference type="GO" id="GO:0065002">
    <property type="term" value="P:intracellular protein transmembrane transport"/>
    <property type="evidence" value="ECO:0007669"/>
    <property type="project" value="TreeGrafter"/>
</dbReference>
<dbReference type="Pfam" id="PF03840">
    <property type="entry name" value="SecG"/>
    <property type="match status" value="1"/>
</dbReference>
<evidence type="ECO:0000256" key="3">
    <source>
        <dbReference type="ARBA" id="ARBA00022448"/>
    </source>
</evidence>
<evidence type="ECO:0000313" key="11">
    <source>
        <dbReference type="EMBL" id="EES52135.1"/>
    </source>
</evidence>
<evidence type="ECO:0000256" key="9">
    <source>
        <dbReference type="ARBA" id="ARBA00023136"/>
    </source>
</evidence>
<dbReference type="EMBL" id="GG693880">
    <property type="protein sequence ID" value="EES52135.1"/>
    <property type="molecule type" value="Genomic_DNA"/>
</dbReference>
<keyword evidence="4 10" id="KW-1003">Cell membrane</keyword>
<proteinExistence type="inferred from homology"/>
<evidence type="ECO:0000256" key="8">
    <source>
        <dbReference type="ARBA" id="ARBA00023010"/>
    </source>
</evidence>
<evidence type="ECO:0000256" key="7">
    <source>
        <dbReference type="ARBA" id="ARBA00022989"/>
    </source>
</evidence>
<keyword evidence="8 10" id="KW-0811">Translocation</keyword>
<evidence type="ECO:0000256" key="10">
    <source>
        <dbReference type="RuleBase" id="RU365087"/>
    </source>
</evidence>
<keyword evidence="6 10" id="KW-0653">Protein transport</keyword>
<evidence type="ECO:0000256" key="5">
    <source>
        <dbReference type="ARBA" id="ARBA00022692"/>
    </source>
</evidence>
<dbReference type="AlphaFoldDB" id="C6HZC4"/>
<gene>
    <name evidence="11" type="ORF">UBAL3_94530101</name>
</gene>
<keyword evidence="5 10" id="KW-0812">Transmembrane</keyword>
<comment type="caution">
    <text evidence="10">Lacks conserved residue(s) required for the propagation of feature annotation.</text>
</comment>
<comment type="subcellular location">
    <subcellularLocation>
        <location evidence="1 10">Cell membrane</location>
        <topology evidence="1 10">Multi-pass membrane protein</topology>
    </subcellularLocation>
</comment>
<accession>C6HZC4</accession>
<evidence type="ECO:0000256" key="4">
    <source>
        <dbReference type="ARBA" id="ARBA00022475"/>
    </source>
</evidence>
<evidence type="ECO:0000256" key="2">
    <source>
        <dbReference type="ARBA" id="ARBA00008445"/>
    </source>
</evidence>
<dbReference type="PRINTS" id="PR01651">
    <property type="entry name" value="SECGEXPORT"/>
</dbReference>
<keyword evidence="9 10" id="KW-0472">Membrane</keyword>
<dbReference type="InterPro" id="IPR004692">
    <property type="entry name" value="SecG"/>
</dbReference>
<dbReference type="Proteomes" id="UP000009374">
    <property type="component" value="Unassembled WGS sequence"/>
</dbReference>
<comment type="similarity">
    <text evidence="2 10">Belongs to the SecG family.</text>
</comment>
<protein>
    <recommendedName>
        <fullName evidence="10">Protein-export membrane protein SecG</fullName>
    </recommendedName>
</protein>
<keyword evidence="3 10" id="KW-0813">Transport</keyword>
<dbReference type="GO" id="GO:0043952">
    <property type="term" value="P:protein transport by the Sec complex"/>
    <property type="evidence" value="ECO:0007669"/>
    <property type="project" value="TreeGrafter"/>
</dbReference>
<evidence type="ECO:0000256" key="6">
    <source>
        <dbReference type="ARBA" id="ARBA00022927"/>
    </source>
</evidence>
<dbReference type="GO" id="GO:0005886">
    <property type="term" value="C:plasma membrane"/>
    <property type="evidence" value="ECO:0007669"/>
    <property type="project" value="UniProtKB-SubCell"/>
</dbReference>
<evidence type="ECO:0000256" key="1">
    <source>
        <dbReference type="ARBA" id="ARBA00004651"/>
    </source>
</evidence>
<dbReference type="GO" id="GO:0009306">
    <property type="term" value="P:protein secretion"/>
    <property type="evidence" value="ECO:0007669"/>
    <property type="project" value="UniProtKB-UniRule"/>
</dbReference>
<name>C6HZC4_9BACT</name>
<keyword evidence="7 10" id="KW-1133">Transmembrane helix</keyword>
<organism evidence="11 12">
    <name type="scientific">Leptospirillum ferrodiazotrophum</name>
    <dbReference type="NCBI Taxonomy" id="412449"/>
    <lineage>
        <taxon>Bacteria</taxon>
        <taxon>Pseudomonadati</taxon>
        <taxon>Nitrospirota</taxon>
        <taxon>Nitrospiria</taxon>
        <taxon>Nitrospirales</taxon>
        <taxon>Nitrospiraceae</taxon>
        <taxon>Leptospirillum</taxon>
    </lineage>
</organism>
<keyword evidence="12" id="KW-1185">Reference proteome</keyword>
<reference evidence="11 12" key="1">
    <citation type="journal article" date="2009" name="Appl. Environ. Microbiol.">
        <title>Community genomic and proteomic analyses of chemoautotrophic iron-oxidizing "Leptospirillum rubarum" (Group II) and "Leptospirillum ferrodiazotrophum" (Group III) bacteria in acid mine drainage biofilms.</title>
        <authorList>
            <person name="Goltsman D.S."/>
            <person name="Denef V.J."/>
            <person name="Singer S.W."/>
            <person name="VerBerkmoes N.C."/>
            <person name="Lefsrud M."/>
            <person name="Mueller R.S."/>
            <person name="Dick G.J."/>
            <person name="Sun C.L."/>
            <person name="Wheeler K.E."/>
            <person name="Zemla A."/>
            <person name="Baker B.J."/>
            <person name="Hauser L."/>
            <person name="Land M."/>
            <person name="Shah M.B."/>
            <person name="Thelen M.P."/>
            <person name="Hettich R.L."/>
            <person name="Banfield J.F."/>
        </authorList>
    </citation>
    <scope>NUCLEOTIDE SEQUENCE [LARGE SCALE GENOMIC DNA]</scope>
</reference>
<feature type="transmembrane region" description="Helical" evidence="10">
    <location>
        <begin position="51"/>
        <end position="72"/>
    </location>
</feature>